<name>A0A0F9IC03_9ZZZZ</name>
<gene>
    <name evidence="1" type="ORF">LCGC14_1959960</name>
</gene>
<comment type="caution">
    <text evidence="1">The sequence shown here is derived from an EMBL/GenBank/DDBJ whole genome shotgun (WGS) entry which is preliminary data.</text>
</comment>
<reference evidence="1" key="1">
    <citation type="journal article" date="2015" name="Nature">
        <title>Complex archaea that bridge the gap between prokaryotes and eukaryotes.</title>
        <authorList>
            <person name="Spang A."/>
            <person name="Saw J.H."/>
            <person name="Jorgensen S.L."/>
            <person name="Zaremba-Niedzwiedzka K."/>
            <person name="Martijn J."/>
            <person name="Lind A.E."/>
            <person name="van Eijk R."/>
            <person name="Schleper C."/>
            <person name="Guy L."/>
            <person name="Ettema T.J."/>
        </authorList>
    </citation>
    <scope>NUCLEOTIDE SEQUENCE</scope>
</reference>
<organism evidence="1">
    <name type="scientific">marine sediment metagenome</name>
    <dbReference type="NCBI Taxonomy" id="412755"/>
    <lineage>
        <taxon>unclassified sequences</taxon>
        <taxon>metagenomes</taxon>
        <taxon>ecological metagenomes</taxon>
    </lineage>
</organism>
<evidence type="ECO:0000313" key="1">
    <source>
        <dbReference type="EMBL" id="KKL84917.1"/>
    </source>
</evidence>
<accession>A0A0F9IC03</accession>
<sequence length="60" mass="6746">MSTAFYDCTYCGRGISSVQETIWQNHKPFHSECAGPSSDDDNFDTRIQLLDEGGEEKVND</sequence>
<dbReference type="EMBL" id="LAZR01021558">
    <property type="protein sequence ID" value="KKL84917.1"/>
    <property type="molecule type" value="Genomic_DNA"/>
</dbReference>
<proteinExistence type="predicted"/>
<dbReference type="AlphaFoldDB" id="A0A0F9IC03"/>
<protein>
    <submittedName>
        <fullName evidence="1">Uncharacterized protein</fullName>
    </submittedName>
</protein>